<feature type="region of interest" description="Disordered" evidence="2">
    <location>
        <begin position="1"/>
        <end position="50"/>
    </location>
</feature>
<reference evidence="4 5" key="1">
    <citation type="journal article" date="2018" name="Sci. Rep.">
        <title>Genomic signatures of local adaptation to the degree of environmental predictability in rotifers.</title>
        <authorList>
            <person name="Franch-Gras L."/>
            <person name="Hahn C."/>
            <person name="Garcia-Roger E.M."/>
            <person name="Carmona M.J."/>
            <person name="Serra M."/>
            <person name="Gomez A."/>
        </authorList>
    </citation>
    <scope>NUCLEOTIDE SEQUENCE [LARGE SCALE GENOMIC DNA]</scope>
    <source>
        <strain evidence="4">HYR1</strain>
    </source>
</reference>
<dbReference type="GO" id="GO:0005634">
    <property type="term" value="C:nucleus"/>
    <property type="evidence" value="ECO:0007669"/>
    <property type="project" value="TreeGrafter"/>
</dbReference>
<feature type="region of interest" description="Disordered" evidence="2">
    <location>
        <begin position="461"/>
        <end position="501"/>
    </location>
</feature>
<dbReference type="InterPro" id="IPR003380">
    <property type="entry name" value="SKI/SNO/DAC"/>
</dbReference>
<evidence type="ECO:0000313" key="5">
    <source>
        <dbReference type="Proteomes" id="UP000276133"/>
    </source>
</evidence>
<dbReference type="GO" id="GO:0000981">
    <property type="term" value="F:DNA-binding transcription factor activity, RNA polymerase II-specific"/>
    <property type="evidence" value="ECO:0007669"/>
    <property type="project" value="TreeGrafter"/>
</dbReference>
<sequence length="605" mass="67588">MINEEEAARKEEVGEEPLTQSATKRISSTQDPSAKRLKHNQSDQCDNRYESMQPRLKKFLKIYQLSSRNSLSGPSELDLYIPSKEAVAETINLSTIANVTMATASTAVDSQPRTCEGEGQGQAVDKKDNKSRKKHSKSTSLKFLKCIQADQDTSQLMDTLLHGEHISCFMVGGEKRLCLHDILNTILKDFSVQEINTACQKLSIACLESTAKQIDILKRNQLLPAGAPNCGLLTQTNSERLCAYLMDSSLSEKVSLDTPPSSTSSSPASHTPTTLHVFHECFGKTYGHLHLNMYARHDSACIECDTCRKLYSPKNFVCHSHKNETYTRHWGFDSTNWRLYLKLACANGATAHAKKSVLADLVISNKDNIAANSGAQLNTDDDDQLVKDKEKMLIVQDEFEMFKQKFCNLEHKVYKSSPRSLTDLNNHFKKSNQHKLLNDLLTKTTDSALLLANQPNLVIQPNTPSPTTITNTTTTNTTTTNTTTTKSSKSKLNQTTTPTTTTPAANSTAYYNMLKCLSKQSAYGALNCHQSKYFASSNSSTIEISMLEFILNEIQLNVPNKESAERLKQMVTQMQVYYLDKIKDNNYINAKYISELEEAYILLST</sequence>
<feature type="compositionally biased region" description="Polar residues" evidence="2">
    <location>
        <begin position="18"/>
        <end position="32"/>
    </location>
</feature>
<dbReference type="SUPFAM" id="SSF63763">
    <property type="entry name" value="SAND domain-like"/>
    <property type="match status" value="1"/>
</dbReference>
<dbReference type="Proteomes" id="UP000276133">
    <property type="component" value="Unassembled WGS sequence"/>
</dbReference>
<comment type="caution">
    <text evidence="4">The sequence shown here is derived from an EMBL/GenBank/DDBJ whole genome shotgun (WGS) entry which is preliminary data.</text>
</comment>
<evidence type="ECO:0000256" key="2">
    <source>
        <dbReference type="SAM" id="MobiDB-lite"/>
    </source>
</evidence>
<dbReference type="Pfam" id="PF08782">
    <property type="entry name" value="c-SKI_SMAD_bind"/>
    <property type="match status" value="1"/>
</dbReference>
<protein>
    <submittedName>
        <fullName evidence="4">Ski oncogene</fullName>
    </submittedName>
</protein>
<dbReference type="InterPro" id="IPR009061">
    <property type="entry name" value="DNA-bd_dom_put_sf"/>
</dbReference>
<dbReference type="InterPro" id="IPR023216">
    <property type="entry name" value="Tscrpt_reg_SKI_SnoN"/>
</dbReference>
<dbReference type="CDD" id="cd21079">
    <property type="entry name" value="DHD_Ski_Sno"/>
    <property type="match status" value="1"/>
</dbReference>
<comment type="similarity">
    <text evidence="1">Belongs to the SKI family.</text>
</comment>
<dbReference type="OrthoDB" id="3938623at2759"/>
<organism evidence="4 5">
    <name type="scientific">Brachionus plicatilis</name>
    <name type="common">Marine rotifer</name>
    <name type="synonym">Brachionus muelleri</name>
    <dbReference type="NCBI Taxonomy" id="10195"/>
    <lineage>
        <taxon>Eukaryota</taxon>
        <taxon>Metazoa</taxon>
        <taxon>Spiralia</taxon>
        <taxon>Gnathifera</taxon>
        <taxon>Rotifera</taxon>
        <taxon>Eurotatoria</taxon>
        <taxon>Monogononta</taxon>
        <taxon>Pseudotrocha</taxon>
        <taxon>Ploima</taxon>
        <taxon>Brachionidae</taxon>
        <taxon>Brachionus</taxon>
    </lineage>
</organism>
<dbReference type="Gene3D" id="3.10.260.20">
    <property type="entry name" value="Ski"/>
    <property type="match status" value="1"/>
</dbReference>
<dbReference type="PANTHER" id="PTHR10005:SF25">
    <property type="entry name" value="SNO ONCOGENE, ISOFORM B"/>
    <property type="match status" value="1"/>
</dbReference>
<name>A0A3M7PWK6_BRAPC</name>
<feature type="region of interest" description="Disordered" evidence="2">
    <location>
        <begin position="107"/>
        <end position="136"/>
    </location>
</feature>
<dbReference type="SMART" id="SM01046">
    <property type="entry name" value="c-SKI_SMAD_bind"/>
    <property type="match status" value="1"/>
</dbReference>
<feature type="domain" description="c-SKI SMAD4-binding" evidence="3">
    <location>
        <begin position="274"/>
        <end position="366"/>
    </location>
</feature>
<accession>A0A3M7PWK6</accession>
<feature type="compositionally biased region" description="Basic and acidic residues" evidence="2">
    <location>
        <begin position="1"/>
        <end position="12"/>
    </location>
</feature>
<dbReference type="PANTHER" id="PTHR10005">
    <property type="entry name" value="SKI ONCOGENE-RELATED"/>
    <property type="match status" value="1"/>
</dbReference>
<evidence type="ECO:0000313" key="4">
    <source>
        <dbReference type="EMBL" id="RNA03165.1"/>
    </source>
</evidence>
<dbReference type="SUPFAM" id="SSF46955">
    <property type="entry name" value="Putative DNA-binding domain"/>
    <property type="match status" value="1"/>
</dbReference>
<dbReference type="Pfam" id="PF02437">
    <property type="entry name" value="Ski_Sno_DHD"/>
    <property type="match status" value="1"/>
</dbReference>
<dbReference type="InterPro" id="IPR037000">
    <property type="entry name" value="Ski_DNA-bd_sf"/>
</dbReference>
<keyword evidence="5" id="KW-1185">Reference proteome</keyword>
<dbReference type="InterPro" id="IPR010919">
    <property type="entry name" value="SAND-like_dom_sf"/>
</dbReference>
<dbReference type="GO" id="GO:0030514">
    <property type="term" value="P:negative regulation of BMP signaling pathway"/>
    <property type="evidence" value="ECO:0007669"/>
    <property type="project" value="TreeGrafter"/>
</dbReference>
<evidence type="ECO:0000256" key="1">
    <source>
        <dbReference type="ARBA" id="ARBA00009513"/>
    </source>
</evidence>
<evidence type="ECO:0000259" key="3">
    <source>
        <dbReference type="SMART" id="SM01046"/>
    </source>
</evidence>
<dbReference type="GO" id="GO:0005737">
    <property type="term" value="C:cytoplasm"/>
    <property type="evidence" value="ECO:0007669"/>
    <property type="project" value="TreeGrafter"/>
</dbReference>
<dbReference type="Gene3D" id="3.10.390.10">
    <property type="entry name" value="SAND domain-like"/>
    <property type="match status" value="1"/>
</dbReference>
<dbReference type="EMBL" id="REGN01008605">
    <property type="protein sequence ID" value="RNA03165.1"/>
    <property type="molecule type" value="Genomic_DNA"/>
</dbReference>
<dbReference type="AlphaFoldDB" id="A0A3M7PWK6"/>
<proteinExistence type="inferred from homology"/>
<gene>
    <name evidence="4" type="ORF">BpHYR1_024787</name>
</gene>
<dbReference type="GO" id="GO:0005667">
    <property type="term" value="C:transcription regulator complex"/>
    <property type="evidence" value="ECO:0007669"/>
    <property type="project" value="TreeGrafter"/>
</dbReference>
<dbReference type="GO" id="GO:0000978">
    <property type="term" value="F:RNA polymerase II cis-regulatory region sequence-specific DNA binding"/>
    <property type="evidence" value="ECO:0007669"/>
    <property type="project" value="TreeGrafter"/>
</dbReference>
<dbReference type="InterPro" id="IPR014890">
    <property type="entry name" value="c-SKI_SMAD4-bd_dom"/>
</dbReference>
<dbReference type="GO" id="GO:0046332">
    <property type="term" value="F:SMAD binding"/>
    <property type="evidence" value="ECO:0007669"/>
    <property type="project" value="InterPro"/>
</dbReference>
<dbReference type="STRING" id="10195.A0A3M7PWK6"/>